<comment type="caution">
    <text evidence="7">The sequence shown here is derived from an EMBL/GenBank/DDBJ whole genome shotgun (WGS) entry which is preliminary data.</text>
</comment>
<protein>
    <recommendedName>
        <fullName evidence="6">C2H2-type domain-containing protein</fullName>
    </recommendedName>
</protein>
<sequence>MAVPHSREPASTTPLTDDGNCEQLMNNVHSGGGRGYEYQEDDNWEPDSRSGSSLLSTCANNSYCSYYPFQSPPIFPDQDDYASYPYGDGFDQEQTFVERSHQTPSTAHFPLPVAHTANSGVPFGLSASTSEFNLQPQVPFLPTAMSTKPYSSSEIQAPSSHASQDNSFRLTEHLPCYRVRPSCTEHGPLSGSSGGITFPLTAGCESIHMPVYETQGRAQSVYSSTMRSATTPANVTRTVVASTAVLAASRARRTPGKQAAYHCPHCADTFTTSHNLQSHIRSHLGLQQTTAKPLLNTDSPRIFTFVIFRISQDVRYLDHLAITKATLIIPTHRHLMPQHTVSTTPDVAHGFTHKRFEIVNVIEAGACFTMFSRRETVNRGQWPQGPAAPYPVVYQNDISGGATAQNASQQQFINTSNNILPAPGLVPPVNPNYSMPTMMYSGSQQDYMERESQLNDMHSSHSITITPTSSPSRSPTQAGRPTRKKDPIYFCKVPGCGRGFTEKHNLDYHMRSHKDERPFVCDNCGKAFRSAWDRTRHQQRSKVPCATRRT</sequence>
<evidence type="ECO:0000256" key="2">
    <source>
        <dbReference type="ARBA" id="ARBA00022771"/>
    </source>
</evidence>
<keyword evidence="3" id="KW-0862">Zinc</keyword>
<dbReference type="SMART" id="SM00355">
    <property type="entry name" value="ZnF_C2H2"/>
    <property type="match status" value="3"/>
</dbReference>
<reference evidence="7 8" key="1">
    <citation type="submission" date="2015-12" db="EMBL/GenBank/DDBJ databases">
        <title>Draft genome sequence of Moniliophthora roreri, the causal agent of frosty pod rot of cacao.</title>
        <authorList>
            <person name="Aime M.C."/>
            <person name="Diaz-Valderrama J.R."/>
            <person name="Kijpornyongpan T."/>
            <person name="Phillips-Mora W."/>
        </authorList>
    </citation>
    <scope>NUCLEOTIDE SEQUENCE [LARGE SCALE GENOMIC DNA]</scope>
    <source>
        <strain evidence="7 8">MCA 2952</strain>
    </source>
</reference>
<dbReference type="EMBL" id="LATX01000823">
    <property type="protein sequence ID" value="KTB44938.1"/>
    <property type="molecule type" value="Genomic_DNA"/>
</dbReference>
<feature type="region of interest" description="Disordered" evidence="5">
    <location>
        <begin position="1"/>
        <end position="52"/>
    </location>
</feature>
<dbReference type="PANTHER" id="PTHR23235">
    <property type="entry name" value="KRUEPPEL-LIKE TRANSCRIPTION FACTOR"/>
    <property type="match status" value="1"/>
</dbReference>
<dbReference type="GO" id="GO:0008270">
    <property type="term" value="F:zinc ion binding"/>
    <property type="evidence" value="ECO:0007669"/>
    <property type="project" value="UniProtKB-KW"/>
</dbReference>
<evidence type="ECO:0000313" key="8">
    <source>
        <dbReference type="Proteomes" id="UP000054988"/>
    </source>
</evidence>
<evidence type="ECO:0000313" key="7">
    <source>
        <dbReference type="EMBL" id="KTB44938.1"/>
    </source>
</evidence>
<organism evidence="7 8">
    <name type="scientific">Moniliophthora roreri</name>
    <name type="common">Frosty pod rot fungus</name>
    <name type="synonym">Monilia roreri</name>
    <dbReference type="NCBI Taxonomy" id="221103"/>
    <lineage>
        <taxon>Eukaryota</taxon>
        <taxon>Fungi</taxon>
        <taxon>Dikarya</taxon>
        <taxon>Basidiomycota</taxon>
        <taxon>Agaricomycotina</taxon>
        <taxon>Agaricomycetes</taxon>
        <taxon>Agaricomycetidae</taxon>
        <taxon>Agaricales</taxon>
        <taxon>Marasmiineae</taxon>
        <taxon>Marasmiaceae</taxon>
        <taxon>Moniliophthora</taxon>
    </lineage>
</organism>
<keyword evidence="2 4" id="KW-0863">Zinc-finger</keyword>
<keyword evidence="1" id="KW-0479">Metal-binding</keyword>
<dbReference type="PROSITE" id="PS50157">
    <property type="entry name" value="ZINC_FINGER_C2H2_2"/>
    <property type="match status" value="3"/>
</dbReference>
<gene>
    <name evidence="7" type="ORF">WG66_2483</name>
</gene>
<feature type="domain" description="C2H2-type" evidence="6">
    <location>
        <begin position="261"/>
        <end position="288"/>
    </location>
</feature>
<evidence type="ECO:0000256" key="4">
    <source>
        <dbReference type="PROSITE-ProRule" id="PRU00042"/>
    </source>
</evidence>
<feature type="domain" description="C2H2-type" evidence="6">
    <location>
        <begin position="519"/>
        <end position="539"/>
    </location>
</feature>
<evidence type="ECO:0000256" key="3">
    <source>
        <dbReference type="ARBA" id="ARBA00022833"/>
    </source>
</evidence>
<feature type="domain" description="C2H2-type" evidence="6">
    <location>
        <begin position="489"/>
        <end position="518"/>
    </location>
</feature>
<evidence type="ECO:0000259" key="6">
    <source>
        <dbReference type="PROSITE" id="PS50157"/>
    </source>
</evidence>
<dbReference type="Proteomes" id="UP000054988">
    <property type="component" value="Unassembled WGS sequence"/>
</dbReference>
<evidence type="ECO:0000256" key="1">
    <source>
        <dbReference type="ARBA" id="ARBA00022723"/>
    </source>
</evidence>
<dbReference type="GO" id="GO:0000978">
    <property type="term" value="F:RNA polymerase II cis-regulatory region sequence-specific DNA binding"/>
    <property type="evidence" value="ECO:0007669"/>
    <property type="project" value="TreeGrafter"/>
</dbReference>
<dbReference type="GO" id="GO:0000981">
    <property type="term" value="F:DNA-binding transcription factor activity, RNA polymerase II-specific"/>
    <property type="evidence" value="ECO:0007669"/>
    <property type="project" value="TreeGrafter"/>
</dbReference>
<accession>A0A0W0G8N9</accession>
<proteinExistence type="predicted"/>
<dbReference type="InterPro" id="IPR013087">
    <property type="entry name" value="Znf_C2H2_type"/>
</dbReference>
<feature type="region of interest" description="Disordered" evidence="5">
    <location>
        <begin position="450"/>
        <end position="486"/>
    </location>
</feature>
<dbReference type="PROSITE" id="PS00028">
    <property type="entry name" value="ZINC_FINGER_C2H2_1"/>
    <property type="match status" value="2"/>
</dbReference>
<dbReference type="PANTHER" id="PTHR23235:SF120">
    <property type="entry name" value="KRUPPEL-LIKE FACTOR 15"/>
    <property type="match status" value="1"/>
</dbReference>
<dbReference type="Pfam" id="PF00096">
    <property type="entry name" value="zf-C2H2"/>
    <property type="match status" value="3"/>
</dbReference>
<feature type="compositionally biased region" description="Low complexity" evidence="5">
    <location>
        <begin position="460"/>
        <end position="476"/>
    </location>
</feature>
<dbReference type="InterPro" id="IPR036236">
    <property type="entry name" value="Znf_C2H2_sf"/>
</dbReference>
<evidence type="ECO:0000256" key="5">
    <source>
        <dbReference type="SAM" id="MobiDB-lite"/>
    </source>
</evidence>
<dbReference type="Gene3D" id="3.30.160.60">
    <property type="entry name" value="Classic Zinc Finger"/>
    <property type="match status" value="3"/>
</dbReference>
<name>A0A0W0G8N9_MONRR</name>
<dbReference type="AlphaFoldDB" id="A0A0W0G8N9"/>
<dbReference type="SUPFAM" id="SSF57667">
    <property type="entry name" value="beta-beta-alpha zinc fingers"/>
    <property type="match status" value="2"/>
</dbReference>